<comment type="caution">
    <text evidence="3">The sequence shown here is derived from an EMBL/GenBank/DDBJ whole genome shotgun (WGS) entry which is preliminary data.</text>
</comment>
<feature type="transmembrane region" description="Helical" evidence="1">
    <location>
        <begin position="33"/>
        <end position="52"/>
    </location>
</feature>
<keyword evidence="1" id="KW-0812">Transmembrane</keyword>
<dbReference type="InterPro" id="IPR053137">
    <property type="entry name" value="NLR-like"/>
</dbReference>
<evidence type="ECO:0000256" key="1">
    <source>
        <dbReference type="SAM" id="Phobius"/>
    </source>
</evidence>
<keyword evidence="1" id="KW-0472">Membrane</keyword>
<dbReference type="Pfam" id="PF01048">
    <property type="entry name" value="PNP_UDP_1"/>
    <property type="match status" value="1"/>
</dbReference>
<gene>
    <name evidence="3" type="ORF">BJX63DRAFT_439368</name>
</gene>
<dbReference type="SUPFAM" id="SSF53167">
    <property type="entry name" value="Purine and uridine phosphorylases"/>
    <property type="match status" value="1"/>
</dbReference>
<feature type="domain" description="Nucleoside phosphorylase" evidence="2">
    <location>
        <begin position="25"/>
        <end position="253"/>
    </location>
</feature>
<name>A0ABR4GZ22_9EURO</name>
<accession>A0ABR4GZ22</accession>
<dbReference type="PANTHER" id="PTHR46082:SF11">
    <property type="entry name" value="AAA+ ATPASE DOMAIN-CONTAINING PROTEIN-RELATED"/>
    <property type="match status" value="1"/>
</dbReference>
<organism evidence="3 4">
    <name type="scientific">Aspergillus granulosus</name>
    <dbReference type="NCBI Taxonomy" id="176169"/>
    <lineage>
        <taxon>Eukaryota</taxon>
        <taxon>Fungi</taxon>
        <taxon>Dikarya</taxon>
        <taxon>Ascomycota</taxon>
        <taxon>Pezizomycotina</taxon>
        <taxon>Eurotiomycetes</taxon>
        <taxon>Eurotiomycetidae</taxon>
        <taxon>Eurotiales</taxon>
        <taxon>Aspergillaceae</taxon>
        <taxon>Aspergillus</taxon>
        <taxon>Aspergillus subgen. Nidulantes</taxon>
    </lineage>
</organism>
<protein>
    <submittedName>
        <fullName evidence="3">Nucleoside phosphorylase domain-containing protein</fullName>
    </submittedName>
</protein>
<dbReference type="Proteomes" id="UP001610334">
    <property type="component" value="Unassembled WGS sequence"/>
</dbReference>
<dbReference type="Gene3D" id="3.40.50.1580">
    <property type="entry name" value="Nucleoside phosphorylase domain"/>
    <property type="match status" value="1"/>
</dbReference>
<reference evidence="3 4" key="1">
    <citation type="submission" date="2024-07" db="EMBL/GenBank/DDBJ databases">
        <title>Section-level genome sequencing and comparative genomics of Aspergillus sections Usti and Cavernicolus.</title>
        <authorList>
            <consortium name="Lawrence Berkeley National Laboratory"/>
            <person name="Nybo J.L."/>
            <person name="Vesth T.C."/>
            <person name="Theobald S."/>
            <person name="Frisvad J.C."/>
            <person name="Larsen T.O."/>
            <person name="Kjaerboelling I."/>
            <person name="Rothschild-Mancinelli K."/>
            <person name="Lyhne E.K."/>
            <person name="Kogle M.E."/>
            <person name="Barry K."/>
            <person name="Clum A."/>
            <person name="Na H."/>
            <person name="Ledsgaard L."/>
            <person name="Lin J."/>
            <person name="Lipzen A."/>
            <person name="Kuo A."/>
            <person name="Riley R."/>
            <person name="Mondo S."/>
            <person name="Labutti K."/>
            <person name="Haridas S."/>
            <person name="Pangalinan J."/>
            <person name="Salamov A.A."/>
            <person name="Simmons B.A."/>
            <person name="Magnuson J.K."/>
            <person name="Chen J."/>
            <person name="Drula E."/>
            <person name="Henrissat B."/>
            <person name="Wiebenga A."/>
            <person name="Lubbers R.J."/>
            <person name="Gomes A.C."/>
            <person name="Makela M.R."/>
            <person name="Stajich J."/>
            <person name="Grigoriev I.V."/>
            <person name="Mortensen U.H."/>
            <person name="De Vries R.P."/>
            <person name="Baker S.E."/>
            <person name="Andersen M.R."/>
        </authorList>
    </citation>
    <scope>NUCLEOTIDE SEQUENCE [LARGE SCALE GENOMIC DNA]</scope>
    <source>
        <strain evidence="3 4">CBS 588.65</strain>
    </source>
</reference>
<sequence>MPTTRATLALDDYTVAWIYPNAYDFGELNGHNIVITYLPYGVYGTVSAVTVVSRMRMTFPRLHYELIVGTGGGVPSQSHDIRLGDVVVSRPGEMYGVVIQYDYGKAVQGEKFEQTGFLNQSPQALLTHISQLESKKMTGGAGTISSIVSAALERNPRVKERFSAPEQHTDLLFRSSYHRVDKKLDCKNAPYVHYGLIASGDQVMKDSEARDRLAEQHGILCFEMEASGLMNELPTLVIRGICDYGDSHKQKEWQGYAALTAAAYARILLLGLPFVSSFDWQKDKAK</sequence>
<evidence type="ECO:0000313" key="3">
    <source>
        <dbReference type="EMBL" id="KAL2808460.1"/>
    </source>
</evidence>
<evidence type="ECO:0000259" key="2">
    <source>
        <dbReference type="Pfam" id="PF01048"/>
    </source>
</evidence>
<dbReference type="InterPro" id="IPR000845">
    <property type="entry name" value="Nucleoside_phosphorylase_d"/>
</dbReference>
<proteinExistence type="predicted"/>
<dbReference type="EMBL" id="JBFXLT010000111">
    <property type="protein sequence ID" value="KAL2808460.1"/>
    <property type="molecule type" value="Genomic_DNA"/>
</dbReference>
<keyword evidence="1" id="KW-1133">Transmembrane helix</keyword>
<dbReference type="InterPro" id="IPR035994">
    <property type="entry name" value="Nucleoside_phosphorylase_sf"/>
</dbReference>
<dbReference type="PANTHER" id="PTHR46082">
    <property type="entry name" value="ATP/GTP-BINDING PROTEIN-RELATED"/>
    <property type="match status" value="1"/>
</dbReference>
<keyword evidence="4" id="KW-1185">Reference proteome</keyword>
<evidence type="ECO:0000313" key="4">
    <source>
        <dbReference type="Proteomes" id="UP001610334"/>
    </source>
</evidence>
<feature type="transmembrane region" description="Helical" evidence="1">
    <location>
        <begin position="256"/>
        <end position="276"/>
    </location>
</feature>